<evidence type="ECO:0000256" key="2">
    <source>
        <dbReference type="ARBA" id="ARBA00007002"/>
    </source>
</evidence>
<dbReference type="FunFam" id="1.10.287.660:FF:000001">
    <property type="entry name" value="pre-mRNA-splicing factor ISY1 homolog"/>
    <property type="match status" value="1"/>
</dbReference>
<evidence type="ECO:0000256" key="1">
    <source>
        <dbReference type="ARBA" id="ARBA00004123"/>
    </source>
</evidence>
<evidence type="ECO:0000256" key="3">
    <source>
        <dbReference type="ARBA" id="ARBA00023242"/>
    </source>
</evidence>
<dbReference type="InterPro" id="IPR029012">
    <property type="entry name" value="Helix_hairpin_bin_sf"/>
</dbReference>
<protein>
    <recommendedName>
        <fullName evidence="6">Pre-mRNA-splicing factor ISY1</fullName>
    </recommendedName>
</protein>
<keyword evidence="3" id="KW-0539">Nucleus</keyword>
<dbReference type="InterPro" id="IPR009360">
    <property type="entry name" value="Isy1"/>
</dbReference>
<dbReference type="GO" id="GO:0005634">
    <property type="term" value="C:nucleus"/>
    <property type="evidence" value="ECO:0007669"/>
    <property type="project" value="UniProtKB-SubCell"/>
</dbReference>
<dbReference type="PANTHER" id="PTHR13021">
    <property type="entry name" value="PRE-MRNA-SPLICING FACTOR ISY1"/>
    <property type="match status" value="1"/>
</dbReference>
<evidence type="ECO:0000313" key="4">
    <source>
        <dbReference type="EMBL" id="EJK49894.1"/>
    </source>
</evidence>
<gene>
    <name evidence="4" type="ORF">THAOC_31185</name>
</gene>
<dbReference type="InterPro" id="IPR037200">
    <property type="entry name" value="Isy1_sf"/>
</dbReference>
<reference evidence="4 5" key="1">
    <citation type="journal article" date="2012" name="Genome Biol.">
        <title>Genome and low-iron response of an oceanic diatom adapted to chronic iron limitation.</title>
        <authorList>
            <person name="Lommer M."/>
            <person name="Specht M."/>
            <person name="Roy A.S."/>
            <person name="Kraemer L."/>
            <person name="Andreson R."/>
            <person name="Gutowska M.A."/>
            <person name="Wolf J."/>
            <person name="Bergner S.V."/>
            <person name="Schilhabel M.B."/>
            <person name="Klostermeier U.C."/>
            <person name="Beiko R.G."/>
            <person name="Rosenstiel P."/>
            <person name="Hippler M."/>
            <person name="Laroche J."/>
        </authorList>
    </citation>
    <scope>NUCLEOTIDE SEQUENCE [LARGE SCALE GENOMIC DNA]</scope>
    <source>
        <strain evidence="4 5">CCMP1005</strain>
    </source>
</reference>
<dbReference type="Gene3D" id="1.10.287.660">
    <property type="entry name" value="Helix hairpin bin"/>
    <property type="match status" value="1"/>
</dbReference>
<evidence type="ECO:0008006" key="6">
    <source>
        <dbReference type="Google" id="ProtNLM"/>
    </source>
</evidence>
<comment type="subcellular location">
    <subcellularLocation>
        <location evidence="1">Nucleus</location>
    </subcellularLocation>
</comment>
<keyword evidence="5" id="KW-1185">Reference proteome</keyword>
<accession>K0RC86</accession>
<dbReference type="Pfam" id="PF06246">
    <property type="entry name" value="Isy1"/>
    <property type="match status" value="1"/>
</dbReference>
<proteinExistence type="inferred from homology"/>
<organism evidence="4 5">
    <name type="scientific">Thalassiosira oceanica</name>
    <name type="common">Marine diatom</name>
    <dbReference type="NCBI Taxonomy" id="159749"/>
    <lineage>
        <taxon>Eukaryota</taxon>
        <taxon>Sar</taxon>
        <taxon>Stramenopiles</taxon>
        <taxon>Ochrophyta</taxon>
        <taxon>Bacillariophyta</taxon>
        <taxon>Coscinodiscophyceae</taxon>
        <taxon>Thalassiosirophycidae</taxon>
        <taxon>Thalassiosirales</taxon>
        <taxon>Thalassiosiraceae</taxon>
        <taxon>Thalassiosira</taxon>
    </lineage>
</organism>
<dbReference type="eggNOG" id="KOG3068">
    <property type="taxonomic scope" value="Eukaryota"/>
</dbReference>
<comment type="similarity">
    <text evidence="2">Belongs to the ISY1 family.</text>
</comment>
<sequence>MARPEEKAQAMLNKWVKMKESSDPTIARPRRGKRPFMATQCEHLNDAEHFRRQIIREITDLVKKIQNAGLGEHAIRDMNDNINKLLREKFHWNRRIKELGGRDWNREERKAQLLAEKEGGGVEGISMTTKEETDPYLVASGVGLKGSGGYRYFGAARDLPGVKELFAKQAAKQSRRKRGDIYKHITPDYYGLRDDEDGVLVELEGEMASEGRKQLKECREEYQQVKKQKGITDDGGNSDGETAGIYLWKGGIDPKDAVPSQDFIDKILLEKKKKDLLGRFG</sequence>
<dbReference type="EMBL" id="AGNL01044356">
    <property type="protein sequence ID" value="EJK49894.1"/>
    <property type="molecule type" value="Genomic_DNA"/>
</dbReference>
<evidence type="ECO:0000313" key="5">
    <source>
        <dbReference type="Proteomes" id="UP000266841"/>
    </source>
</evidence>
<dbReference type="SUPFAM" id="SSF140102">
    <property type="entry name" value="ISY1 domain-like"/>
    <property type="match status" value="1"/>
</dbReference>
<dbReference type="Proteomes" id="UP000266841">
    <property type="component" value="Unassembled WGS sequence"/>
</dbReference>
<comment type="caution">
    <text evidence="4">The sequence shown here is derived from an EMBL/GenBank/DDBJ whole genome shotgun (WGS) entry which is preliminary data.</text>
</comment>
<name>K0RC86_THAOC</name>
<dbReference type="OMA" id="YHWERRI"/>
<dbReference type="GO" id="GO:0000350">
    <property type="term" value="P:generation of catalytic spliceosome for second transesterification step"/>
    <property type="evidence" value="ECO:0007669"/>
    <property type="project" value="InterPro"/>
</dbReference>
<dbReference type="AlphaFoldDB" id="K0RC86"/>
<dbReference type="OrthoDB" id="1739576at2759"/>